<comment type="similarity">
    <text evidence="1">Belongs to the helicase family.</text>
</comment>
<sequence length="291" mass="33587">MLIKYLFKYVSKGLDMYRVVLQYDTNDEIQAYLNCRFIYPYEDVSGKQCLLNGLNTTNNSLDARELYYSEFPNKYVWDSRYKEWIVRSKELSLGRSTEFVDLRKVCGIVYPAFQLTCKAHMLLGDDIEWYEAFCEAVATASLLQIRQLFVSCRPFDFIIPNLILSDDQLKNYMLYELEQLFNAFATTLQDHSFQHSLNFASLNHGQRVVVFVHGHGGTSKTFLWNIIINRVRSESLIVLVVTSFGIACVLLPNGRTTHSRFKIPLSIDESSTSAIKKNTHLSNLVKKNPLL</sequence>
<organism evidence="3">
    <name type="scientific">Salix viminalis</name>
    <name type="common">Common osier</name>
    <name type="synonym">Basket willow</name>
    <dbReference type="NCBI Taxonomy" id="40686"/>
    <lineage>
        <taxon>Eukaryota</taxon>
        <taxon>Viridiplantae</taxon>
        <taxon>Streptophyta</taxon>
        <taxon>Embryophyta</taxon>
        <taxon>Tracheophyta</taxon>
        <taxon>Spermatophyta</taxon>
        <taxon>Magnoliopsida</taxon>
        <taxon>eudicotyledons</taxon>
        <taxon>Gunneridae</taxon>
        <taxon>Pentapetalae</taxon>
        <taxon>rosids</taxon>
        <taxon>fabids</taxon>
        <taxon>Malpighiales</taxon>
        <taxon>Salicaceae</taxon>
        <taxon>Saliceae</taxon>
        <taxon>Salix</taxon>
    </lineage>
</organism>
<keyword evidence="1" id="KW-0227">DNA damage</keyword>
<dbReference type="GO" id="GO:0005524">
    <property type="term" value="F:ATP binding"/>
    <property type="evidence" value="ECO:0007669"/>
    <property type="project" value="UniProtKB-KW"/>
</dbReference>
<dbReference type="GO" id="GO:0016787">
    <property type="term" value="F:hydrolase activity"/>
    <property type="evidence" value="ECO:0007669"/>
    <property type="project" value="UniProtKB-KW"/>
</dbReference>
<dbReference type="GO" id="GO:0006310">
    <property type="term" value="P:DNA recombination"/>
    <property type="evidence" value="ECO:0007669"/>
    <property type="project" value="UniProtKB-KW"/>
</dbReference>
<dbReference type="InterPro" id="IPR010285">
    <property type="entry name" value="DNA_helicase_pif1-like_DEAD"/>
</dbReference>
<proteinExistence type="inferred from homology"/>
<keyword evidence="1" id="KW-0547">Nucleotide-binding</keyword>
<evidence type="ECO:0000256" key="1">
    <source>
        <dbReference type="RuleBase" id="RU363044"/>
    </source>
</evidence>
<dbReference type="EC" id="5.6.2.3" evidence="1"/>
<dbReference type="PANTHER" id="PTHR10492">
    <property type="match status" value="1"/>
</dbReference>
<name>A0A6N2NFY9_SALVM</name>
<feature type="domain" description="DNA helicase Pif1-like DEAD-box helicase" evidence="2">
    <location>
        <begin position="196"/>
        <end position="289"/>
    </location>
</feature>
<protein>
    <recommendedName>
        <fullName evidence="1">ATP-dependent DNA helicase</fullName>
        <ecNumber evidence="1">5.6.2.3</ecNumber>
    </recommendedName>
</protein>
<keyword evidence="1" id="KW-0067">ATP-binding</keyword>
<dbReference type="AlphaFoldDB" id="A0A6N2NFY9"/>
<dbReference type="Gene3D" id="3.40.50.300">
    <property type="entry name" value="P-loop containing nucleotide triphosphate hydrolases"/>
    <property type="match status" value="1"/>
</dbReference>
<dbReference type="InterPro" id="IPR027417">
    <property type="entry name" value="P-loop_NTPase"/>
</dbReference>
<keyword evidence="1" id="KW-0233">DNA recombination</keyword>
<keyword evidence="1" id="KW-0378">Hydrolase</keyword>
<evidence type="ECO:0000313" key="3">
    <source>
        <dbReference type="EMBL" id="VFU65975.1"/>
    </source>
</evidence>
<comment type="catalytic activity">
    <reaction evidence="1">
        <text>ATP + H2O = ADP + phosphate + H(+)</text>
        <dbReference type="Rhea" id="RHEA:13065"/>
        <dbReference type="ChEBI" id="CHEBI:15377"/>
        <dbReference type="ChEBI" id="CHEBI:15378"/>
        <dbReference type="ChEBI" id="CHEBI:30616"/>
        <dbReference type="ChEBI" id="CHEBI:43474"/>
        <dbReference type="ChEBI" id="CHEBI:456216"/>
        <dbReference type="EC" id="5.6.2.3"/>
    </reaction>
</comment>
<dbReference type="GO" id="GO:0043139">
    <property type="term" value="F:5'-3' DNA helicase activity"/>
    <property type="evidence" value="ECO:0007669"/>
    <property type="project" value="UniProtKB-EC"/>
</dbReference>
<gene>
    <name evidence="3" type="ORF">SVIM_LOCUS509014</name>
</gene>
<dbReference type="EMBL" id="CAADRP010002318">
    <property type="protein sequence ID" value="VFU65975.1"/>
    <property type="molecule type" value="Genomic_DNA"/>
</dbReference>
<evidence type="ECO:0000259" key="2">
    <source>
        <dbReference type="Pfam" id="PF05970"/>
    </source>
</evidence>
<dbReference type="GO" id="GO:0006281">
    <property type="term" value="P:DNA repair"/>
    <property type="evidence" value="ECO:0007669"/>
    <property type="project" value="UniProtKB-KW"/>
</dbReference>
<accession>A0A6N2NFY9</accession>
<dbReference type="Pfam" id="PF05970">
    <property type="entry name" value="PIF1"/>
    <property type="match status" value="1"/>
</dbReference>
<keyword evidence="1" id="KW-0347">Helicase</keyword>
<comment type="cofactor">
    <cofactor evidence="1">
        <name>Mg(2+)</name>
        <dbReference type="ChEBI" id="CHEBI:18420"/>
    </cofactor>
</comment>
<dbReference type="PANTHER" id="PTHR10492:SF90">
    <property type="entry name" value="ATP-DEPENDENT DNA HELICASE"/>
    <property type="match status" value="1"/>
</dbReference>
<reference evidence="3" key="1">
    <citation type="submission" date="2019-03" db="EMBL/GenBank/DDBJ databases">
        <authorList>
            <person name="Mank J."/>
            <person name="Almeida P."/>
        </authorList>
    </citation>
    <scope>NUCLEOTIDE SEQUENCE</scope>
    <source>
        <strain evidence="3">78183</strain>
    </source>
</reference>
<dbReference type="GO" id="GO:0000723">
    <property type="term" value="P:telomere maintenance"/>
    <property type="evidence" value="ECO:0007669"/>
    <property type="project" value="InterPro"/>
</dbReference>
<keyword evidence="1" id="KW-0234">DNA repair</keyword>